<dbReference type="PANTHER" id="PTHR39426">
    <property type="entry name" value="HOMOLOGY TO DEATH-ON-CURING PROTEIN OF PHAGE P1"/>
    <property type="match status" value="1"/>
</dbReference>
<proteinExistence type="predicted"/>
<evidence type="ECO:0000313" key="3">
    <source>
        <dbReference type="Proteomes" id="UP000592181"/>
    </source>
</evidence>
<reference evidence="2 3" key="1">
    <citation type="submission" date="2020-07" db="EMBL/GenBank/DDBJ databases">
        <title>Sequencing the genomes of 1000 actinobacteria strains.</title>
        <authorList>
            <person name="Klenk H.-P."/>
        </authorList>
    </citation>
    <scope>NUCLEOTIDE SEQUENCE [LARGE SCALE GENOMIC DNA]</scope>
    <source>
        <strain evidence="2 3">DSM 24723</strain>
    </source>
</reference>
<dbReference type="Pfam" id="PF02661">
    <property type="entry name" value="Fic"/>
    <property type="match status" value="1"/>
</dbReference>
<dbReference type="InterPro" id="IPR053737">
    <property type="entry name" value="Type_II_TA_Toxin"/>
</dbReference>
<accession>A0A852X1V8</accession>
<dbReference type="EMBL" id="JACBZX010000001">
    <property type="protein sequence ID" value="NYG36859.1"/>
    <property type="molecule type" value="Genomic_DNA"/>
</dbReference>
<name>A0A852X1V8_9MICO</name>
<dbReference type="Proteomes" id="UP000592181">
    <property type="component" value="Unassembled WGS sequence"/>
</dbReference>
<dbReference type="Gene3D" id="1.20.120.1870">
    <property type="entry name" value="Fic/DOC protein, Fido domain"/>
    <property type="match status" value="1"/>
</dbReference>
<organism evidence="2 3">
    <name type="scientific">Janibacter alkaliphilus</name>
    <dbReference type="NCBI Taxonomy" id="1069963"/>
    <lineage>
        <taxon>Bacteria</taxon>
        <taxon>Bacillati</taxon>
        <taxon>Actinomycetota</taxon>
        <taxon>Actinomycetes</taxon>
        <taxon>Micrococcales</taxon>
        <taxon>Intrasporangiaceae</taxon>
        <taxon>Janibacter</taxon>
    </lineage>
</organism>
<comment type="caution">
    <text evidence="2">The sequence shown here is derived from an EMBL/GenBank/DDBJ whole genome shotgun (WGS) entry which is preliminary data.</text>
</comment>
<gene>
    <name evidence="2" type="ORF">BJY28_001328</name>
</gene>
<dbReference type="GO" id="GO:0016301">
    <property type="term" value="F:kinase activity"/>
    <property type="evidence" value="ECO:0007669"/>
    <property type="project" value="InterPro"/>
</dbReference>
<sequence>MRDLTVEELLHVAARVLPEVQVRDVGLLEAAAARPRTSVMGADAYPTLDLRAAALAHSVARNHALVDGNKRLTLASVITVYGINGRRLTLTNDEAYDLIIAISTGELDDVDDIAARFADATAEADPIT</sequence>
<dbReference type="InterPro" id="IPR006440">
    <property type="entry name" value="Doc"/>
</dbReference>
<protein>
    <submittedName>
        <fullName evidence="2">Death-on-curing protein</fullName>
    </submittedName>
</protein>
<dbReference type="AlphaFoldDB" id="A0A852X1V8"/>
<dbReference type="RefSeq" id="WP_179462308.1">
    <property type="nucleotide sequence ID" value="NZ_JACBZX010000001.1"/>
</dbReference>
<dbReference type="PROSITE" id="PS51459">
    <property type="entry name" value="FIDO"/>
    <property type="match status" value="1"/>
</dbReference>
<keyword evidence="3" id="KW-1185">Reference proteome</keyword>
<feature type="domain" description="Fido" evidence="1">
    <location>
        <begin position="4"/>
        <end position="119"/>
    </location>
</feature>
<evidence type="ECO:0000313" key="2">
    <source>
        <dbReference type="EMBL" id="NYG36859.1"/>
    </source>
</evidence>
<dbReference type="PANTHER" id="PTHR39426:SF1">
    <property type="entry name" value="HOMOLOGY TO DEATH-ON-CURING PROTEIN OF PHAGE P1"/>
    <property type="match status" value="1"/>
</dbReference>
<evidence type="ECO:0000259" key="1">
    <source>
        <dbReference type="PROSITE" id="PS51459"/>
    </source>
</evidence>
<dbReference type="InterPro" id="IPR003812">
    <property type="entry name" value="Fido"/>
</dbReference>